<dbReference type="Proteomes" id="UP000297982">
    <property type="component" value="Unassembled WGS sequence"/>
</dbReference>
<accession>A0A4Z0GWZ3</accession>
<dbReference type="PROSITE" id="PS51118">
    <property type="entry name" value="HTH_HXLR"/>
    <property type="match status" value="1"/>
</dbReference>
<dbReference type="GO" id="GO:0003677">
    <property type="term" value="F:DNA binding"/>
    <property type="evidence" value="ECO:0007669"/>
    <property type="project" value="UniProtKB-KW"/>
</dbReference>
<reference evidence="5 6" key="1">
    <citation type="journal article" date="2003" name="Int. J. Syst. Evol. Microbiol.">
        <title>Halobacillus salinus sp. nov., isolated from a salt lake on the coast of the East Sea in Korea.</title>
        <authorList>
            <person name="Yoon J.H."/>
            <person name="Kang K.H."/>
            <person name="Park Y.H."/>
        </authorList>
    </citation>
    <scope>NUCLEOTIDE SEQUENCE [LARGE SCALE GENOMIC DNA]</scope>
    <source>
        <strain evidence="5 6">HSL-3</strain>
    </source>
</reference>
<keyword evidence="6" id="KW-1185">Reference proteome</keyword>
<evidence type="ECO:0000256" key="1">
    <source>
        <dbReference type="ARBA" id="ARBA00023015"/>
    </source>
</evidence>
<evidence type="ECO:0000256" key="3">
    <source>
        <dbReference type="ARBA" id="ARBA00023163"/>
    </source>
</evidence>
<evidence type="ECO:0000313" key="5">
    <source>
        <dbReference type="EMBL" id="TGB02265.1"/>
    </source>
</evidence>
<proteinExistence type="predicted"/>
<dbReference type="RefSeq" id="WP_135327942.1">
    <property type="nucleotide sequence ID" value="NZ_SRJC01000003.1"/>
</dbReference>
<dbReference type="InterPro" id="IPR002577">
    <property type="entry name" value="HTH_HxlR"/>
</dbReference>
<dbReference type="SUPFAM" id="SSF46785">
    <property type="entry name" value="Winged helix' DNA-binding domain"/>
    <property type="match status" value="1"/>
</dbReference>
<keyword evidence="2" id="KW-0238">DNA-binding</keyword>
<dbReference type="InterPro" id="IPR036390">
    <property type="entry name" value="WH_DNA-bd_sf"/>
</dbReference>
<sequence>MKQLQSEYQCAINLVVDVIGGKWKVFIMWNLNEGNKRFKELERSIPGITKKMLTQQLRELEHHGLVQRTVFEELPPRVEYETTELGKKLQPVLFEMCKWGDEYTEANKISMNQCWTQQDFMNSSP</sequence>
<dbReference type="Pfam" id="PF01638">
    <property type="entry name" value="HxlR"/>
    <property type="match status" value="1"/>
</dbReference>
<dbReference type="EMBL" id="SRJC01000003">
    <property type="protein sequence ID" value="TGB02265.1"/>
    <property type="molecule type" value="Genomic_DNA"/>
</dbReference>
<evidence type="ECO:0000259" key="4">
    <source>
        <dbReference type="PROSITE" id="PS51118"/>
    </source>
</evidence>
<gene>
    <name evidence="5" type="ORF">E4663_13045</name>
</gene>
<organism evidence="5 6">
    <name type="scientific">Halobacillus salinus</name>
    <dbReference type="NCBI Taxonomy" id="192814"/>
    <lineage>
        <taxon>Bacteria</taxon>
        <taxon>Bacillati</taxon>
        <taxon>Bacillota</taxon>
        <taxon>Bacilli</taxon>
        <taxon>Bacillales</taxon>
        <taxon>Bacillaceae</taxon>
        <taxon>Halobacillus</taxon>
    </lineage>
</organism>
<dbReference type="PANTHER" id="PTHR33204">
    <property type="entry name" value="TRANSCRIPTIONAL REGULATOR, MARR FAMILY"/>
    <property type="match status" value="1"/>
</dbReference>
<feature type="domain" description="HTH hxlR-type" evidence="4">
    <location>
        <begin position="10"/>
        <end position="108"/>
    </location>
</feature>
<comment type="caution">
    <text evidence="5">The sequence shown here is derived from an EMBL/GenBank/DDBJ whole genome shotgun (WGS) entry which is preliminary data.</text>
</comment>
<dbReference type="PANTHER" id="PTHR33204:SF29">
    <property type="entry name" value="TRANSCRIPTIONAL REGULATOR"/>
    <property type="match status" value="1"/>
</dbReference>
<protein>
    <submittedName>
        <fullName evidence="5">Transcriptional regulator</fullName>
    </submittedName>
</protein>
<name>A0A4Z0GWZ3_9BACI</name>
<dbReference type="Gene3D" id="1.10.10.10">
    <property type="entry name" value="Winged helix-like DNA-binding domain superfamily/Winged helix DNA-binding domain"/>
    <property type="match status" value="1"/>
</dbReference>
<dbReference type="InterPro" id="IPR036388">
    <property type="entry name" value="WH-like_DNA-bd_sf"/>
</dbReference>
<keyword evidence="1" id="KW-0805">Transcription regulation</keyword>
<dbReference type="STRING" id="192814.GCA_900166575_03457"/>
<evidence type="ECO:0000313" key="6">
    <source>
        <dbReference type="Proteomes" id="UP000297982"/>
    </source>
</evidence>
<dbReference type="AlphaFoldDB" id="A0A4Z0GWZ3"/>
<evidence type="ECO:0000256" key="2">
    <source>
        <dbReference type="ARBA" id="ARBA00023125"/>
    </source>
</evidence>
<keyword evidence="3" id="KW-0804">Transcription</keyword>